<dbReference type="PROSITE" id="PS00463">
    <property type="entry name" value="ZN2_CY6_FUNGAL_1"/>
    <property type="match status" value="1"/>
</dbReference>
<keyword evidence="2" id="KW-0862">Zinc</keyword>
<keyword evidence="6" id="KW-0539">Nucleus</keyword>
<keyword evidence="1" id="KW-0479">Metal-binding</keyword>
<dbReference type="GO" id="GO:0003677">
    <property type="term" value="F:DNA binding"/>
    <property type="evidence" value="ECO:0007669"/>
    <property type="project" value="UniProtKB-KW"/>
</dbReference>
<dbReference type="InterPro" id="IPR036864">
    <property type="entry name" value="Zn2-C6_fun-type_DNA-bd_sf"/>
</dbReference>
<reference evidence="8" key="1">
    <citation type="journal article" date="2021" name="Nat. Commun.">
        <title>Genetic determinants of endophytism in the Arabidopsis root mycobiome.</title>
        <authorList>
            <person name="Mesny F."/>
            <person name="Miyauchi S."/>
            <person name="Thiergart T."/>
            <person name="Pickel B."/>
            <person name="Atanasova L."/>
            <person name="Karlsson M."/>
            <person name="Huettel B."/>
            <person name="Barry K.W."/>
            <person name="Haridas S."/>
            <person name="Chen C."/>
            <person name="Bauer D."/>
            <person name="Andreopoulos W."/>
            <person name="Pangilinan J."/>
            <person name="LaButti K."/>
            <person name="Riley R."/>
            <person name="Lipzen A."/>
            <person name="Clum A."/>
            <person name="Drula E."/>
            <person name="Henrissat B."/>
            <person name="Kohler A."/>
            <person name="Grigoriev I.V."/>
            <person name="Martin F.M."/>
            <person name="Hacquard S."/>
        </authorList>
    </citation>
    <scope>NUCLEOTIDE SEQUENCE</scope>
    <source>
        <strain evidence="8">MPI-CAGE-CH-0235</strain>
    </source>
</reference>
<dbReference type="AlphaFoldDB" id="A0A8K0SR33"/>
<name>A0A8K0SR33_9HYPO</name>
<keyword evidence="3" id="KW-0805">Transcription regulation</keyword>
<dbReference type="PANTHER" id="PTHR36206">
    <property type="entry name" value="ASPERCRYPTIN BIOSYNTHESIS CLUSTER-SPECIFIC TRANSCRIPTION REGULATOR ATNN-RELATED"/>
    <property type="match status" value="1"/>
</dbReference>
<accession>A0A8K0SR33</accession>
<sequence>MPTTGTRSKAKSGCGTCKIRKVKCDEGFPVCHRCSSTGRICDGYGVWGGGSSFANRQTLSEPDAGPAGRGGKQVVIRPKQISLLAGSAAEKQAFDWFKCRTSAKMPGSFVAGFWTTFVLQASVSEPAVWHAVLALSAFHREGRLRSDDKSTMTAAPGGLERRVLTHLVQSIRHLQKHLTRNDGESLKVALTSCILFASLDLLRGHFPTAQNHLRNGIHLLIESGTMAKISSSDHPHPQVDSVDVWLVEALGRLQFQIALLKPSERSYSLLFRDLRSPQAVKGIFASYKQAWESLVDLFNDVFYLDQQARVQDAQYPGHPLPPELFDHQKRITTGLQSWSDVYRASGDVLKPRSTLSEKGVYDVIYAYYSMALIMAEVCLCPLDEAIYDLHADSFHRLLALMTGVRHVSSELFRFAARAEESRNYLSRSMVDLGWIPPLYFIALKCRIHRIRLQAIRLLESSLHREGIWDAKIVSQVLRKVMQMEEGSFYDGKDLCDEFGLYSSPSQQDISLPLPPGDIGCVTWRWGLKDRQPTRSFLLWP</sequence>
<proteinExistence type="predicted"/>
<evidence type="ECO:0000256" key="5">
    <source>
        <dbReference type="ARBA" id="ARBA00023163"/>
    </source>
</evidence>
<dbReference type="OrthoDB" id="3172332at2759"/>
<dbReference type="EMBL" id="JAGPNK010000007">
    <property type="protein sequence ID" value="KAH7318097.1"/>
    <property type="molecule type" value="Genomic_DNA"/>
</dbReference>
<keyword evidence="4" id="KW-0238">DNA-binding</keyword>
<comment type="caution">
    <text evidence="8">The sequence shown here is derived from an EMBL/GenBank/DDBJ whole genome shotgun (WGS) entry which is preliminary data.</text>
</comment>
<dbReference type="GO" id="GO:0008270">
    <property type="term" value="F:zinc ion binding"/>
    <property type="evidence" value="ECO:0007669"/>
    <property type="project" value="InterPro"/>
</dbReference>
<dbReference type="Gene3D" id="4.10.240.10">
    <property type="entry name" value="Zn(2)-C6 fungal-type DNA-binding domain"/>
    <property type="match status" value="1"/>
</dbReference>
<evidence type="ECO:0000256" key="2">
    <source>
        <dbReference type="ARBA" id="ARBA00022833"/>
    </source>
</evidence>
<protein>
    <recommendedName>
        <fullName evidence="7">Zn(2)-C6 fungal-type domain-containing protein</fullName>
    </recommendedName>
</protein>
<evidence type="ECO:0000313" key="8">
    <source>
        <dbReference type="EMBL" id="KAH7318097.1"/>
    </source>
</evidence>
<dbReference type="Pfam" id="PF11951">
    <property type="entry name" value="Fungal_trans_2"/>
    <property type="match status" value="1"/>
</dbReference>
<dbReference type="PANTHER" id="PTHR36206:SF16">
    <property type="entry name" value="TRANSCRIPTION FACTOR DOMAIN-CONTAINING PROTEIN-RELATED"/>
    <property type="match status" value="1"/>
</dbReference>
<keyword evidence="9" id="KW-1185">Reference proteome</keyword>
<dbReference type="CDD" id="cd00067">
    <property type="entry name" value="GAL4"/>
    <property type="match status" value="1"/>
</dbReference>
<evidence type="ECO:0000256" key="4">
    <source>
        <dbReference type="ARBA" id="ARBA00023125"/>
    </source>
</evidence>
<evidence type="ECO:0000313" key="9">
    <source>
        <dbReference type="Proteomes" id="UP000813444"/>
    </source>
</evidence>
<dbReference type="PROSITE" id="PS50048">
    <property type="entry name" value="ZN2_CY6_FUNGAL_2"/>
    <property type="match status" value="1"/>
</dbReference>
<dbReference type="GO" id="GO:0000981">
    <property type="term" value="F:DNA-binding transcription factor activity, RNA polymerase II-specific"/>
    <property type="evidence" value="ECO:0007669"/>
    <property type="project" value="InterPro"/>
</dbReference>
<organism evidence="8 9">
    <name type="scientific">Stachybotrys elegans</name>
    <dbReference type="NCBI Taxonomy" id="80388"/>
    <lineage>
        <taxon>Eukaryota</taxon>
        <taxon>Fungi</taxon>
        <taxon>Dikarya</taxon>
        <taxon>Ascomycota</taxon>
        <taxon>Pezizomycotina</taxon>
        <taxon>Sordariomycetes</taxon>
        <taxon>Hypocreomycetidae</taxon>
        <taxon>Hypocreales</taxon>
        <taxon>Stachybotryaceae</taxon>
        <taxon>Stachybotrys</taxon>
    </lineage>
</organism>
<gene>
    <name evidence="8" type="ORF">B0I35DRAFT_478634</name>
</gene>
<dbReference type="Pfam" id="PF00172">
    <property type="entry name" value="Zn_clus"/>
    <property type="match status" value="1"/>
</dbReference>
<feature type="domain" description="Zn(2)-C6 fungal-type" evidence="7">
    <location>
        <begin position="13"/>
        <end position="41"/>
    </location>
</feature>
<evidence type="ECO:0000256" key="1">
    <source>
        <dbReference type="ARBA" id="ARBA00022723"/>
    </source>
</evidence>
<dbReference type="InterPro" id="IPR021858">
    <property type="entry name" value="Fun_TF"/>
</dbReference>
<evidence type="ECO:0000259" key="7">
    <source>
        <dbReference type="PROSITE" id="PS50048"/>
    </source>
</evidence>
<dbReference type="InterPro" id="IPR052360">
    <property type="entry name" value="Transcr_Regulatory_Proteins"/>
</dbReference>
<evidence type="ECO:0000256" key="3">
    <source>
        <dbReference type="ARBA" id="ARBA00023015"/>
    </source>
</evidence>
<dbReference type="SUPFAM" id="SSF57701">
    <property type="entry name" value="Zn2/Cys6 DNA-binding domain"/>
    <property type="match status" value="1"/>
</dbReference>
<dbReference type="SMART" id="SM00066">
    <property type="entry name" value="GAL4"/>
    <property type="match status" value="1"/>
</dbReference>
<dbReference type="Proteomes" id="UP000813444">
    <property type="component" value="Unassembled WGS sequence"/>
</dbReference>
<dbReference type="InterPro" id="IPR001138">
    <property type="entry name" value="Zn2Cys6_DnaBD"/>
</dbReference>
<evidence type="ECO:0000256" key="6">
    <source>
        <dbReference type="ARBA" id="ARBA00023242"/>
    </source>
</evidence>
<keyword evidence="5" id="KW-0804">Transcription</keyword>